<accession>A0ABQ8VX29</accession>
<evidence type="ECO:0000313" key="3">
    <source>
        <dbReference type="Proteomes" id="UP001150217"/>
    </source>
</evidence>
<dbReference type="Proteomes" id="UP001150217">
    <property type="component" value="Unassembled WGS sequence"/>
</dbReference>
<keyword evidence="3" id="KW-1185">Reference proteome</keyword>
<evidence type="ECO:0008006" key="4">
    <source>
        <dbReference type="Google" id="ProtNLM"/>
    </source>
</evidence>
<dbReference type="EMBL" id="JANVFT010000004">
    <property type="protein sequence ID" value="KAJ4500874.1"/>
    <property type="molecule type" value="Genomic_DNA"/>
</dbReference>
<comment type="caution">
    <text evidence="2">The sequence shown here is derived from an EMBL/GenBank/DDBJ whole genome shotgun (WGS) entry which is preliminary data.</text>
</comment>
<protein>
    <recommendedName>
        <fullName evidence="4">Secreted protein</fullName>
    </recommendedName>
</protein>
<gene>
    <name evidence="2" type="ORF">C8R41DRAFT_359034</name>
</gene>
<feature type="signal peptide" evidence="1">
    <location>
        <begin position="1"/>
        <end position="20"/>
    </location>
</feature>
<organism evidence="2 3">
    <name type="scientific">Lentinula lateritia</name>
    <dbReference type="NCBI Taxonomy" id="40482"/>
    <lineage>
        <taxon>Eukaryota</taxon>
        <taxon>Fungi</taxon>
        <taxon>Dikarya</taxon>
        <taxon>Basidiomycota</taxon>
        <taxon>Agaricomycotina</taxon>
        <taxon>Agaricomycetes</taxon>
        <taxon>Agaricomycetidae</taxon>
        <taxon>Agaricales</taxon>
        <taxon>Marasmiineae</taxon>
        <taxon>Omphalotaceae</taxon>
        <taxon>Lentinula</taxon>
    </lineage>
</organism>
<feature type="chain" id="PRO_5045632073" description="Secreted protein" evidence="1">
    <location>
        <begin position="21"/>
        <end position="84"/>
    </location>
</feature>
<sequence length="84" mass="9640">MYSLGLVQLFLTLSFAFATSQELRQSHVLLPIVPRLSIYLFPLSVSMLPEFRPMASCCMFLTRLNPISDVLQFGPSSIIRFFFF</sequence>
<reference evidence="2" key="1">
    <citation type="submission" date="2022-08" db="EMBL/GenBank/DDBJ databases">
        <title>A Global Phylogenomic Analysis of the Shiitake Genus Lentinula.</title>
        <authorList>
            <consortium name="DOE Joint Genome Institute"/>
            <person name="Sierra-Patev S."/>
            <person name="Min B."/>
            <person name="Naranjo-Ortiz M."/>
            <person name="Looney B."/>
            <person name="Konkel Z."/>
            <person name="Slot J.C."/>
            <person name="Sakamoto Y."/>
            <person name="Steenwyk J.L."/>
            <person name="Rokas A."/>
            <person name="Carro J."/>
            <person name="Camarero S."/>
            <person name="Ferreira P."/>
            <person name="Molpeceres G."/>
            <person name="Ruiz-Duenas F.J."/>
            <person name="Serrano A."/>
            <person name="Henrissat B."/>
            <person name="Drula E."/>
            <person name="Hughes K.W."/>
            <person name="Mata J.L."/>
            <person name="Ishikawa N.K."/>
            <person name="Vargas-Isla R."/>
            <person name="Ushijima S."/>
            <person name="Smith C.A."/>
            <person name="Ahrendt S."/>
            <person name="Andreopoulos W."/>
            <person name="He G."/>
            <person name="Labutti K."/>
            <person name="Lipzen A."/>
            <person name="Ng V."/>
            <person name="Riley R."/>
            <person name="Sandor L."/>
            <person name="Barry K."/>
            <person name="Martinez A.T."/>
            <person name="Xiao Y."/>
            <person name="Gibbons J.G."/>
            <person name="Terashima K."/>
            <person name="Grigoriev I.V."/>
            <person name="Hibbett D.S."/>
        </authorList>
    </citation>
    <scope>NUCLEOTIDE SEQUENCE</scope>
    <source>
        <strain evidence="2">RHP3577 ss4</strain>
    </source>
</reference>
<keyword evidence="1" id="KW-0732">Signal</keyword>
<name>A0ABQ8VX29_9AGAR</name>
<proteinExistence type="predicted"/>
<evidence type="ECO:0000313" key="2">
    <source>
        <dbReference type="EMBL" id="KAJ4500874.1"/>
    </source>
</evidence>
<evidence type="ECO:0000256" key="1">
    <source>
        <dbReference type="SAM" id="SignalP"/>
    </source>
</evidence>